<dbReference type="RefSeq" id="WP_166195938.1">
    <property type="nucleotide sequence ID" value="NZ_JAAOIV010000005.1"/>
</dbReference>
<dbReference type="EMBL" id="JAAOIV010000005">
    <property type="protein sequence ID" value="NHN55792.1"/>
    <property type="molecule type" value="Genomic_DNA"/>
</dbReference>
<sequence>MPWLRLGDNAATHPLVTALAGVPGSDDRTINEVFGFVVRCATLSAGHMTDYRIDLGTAQLLAGPRASKLLKQAVAAGLMTSTGLGRSRYWQLVEDPDLWHMRSKEEIDWERRRKVDNGNPKLTVPVRLRDGDACRYCRRIVQWGSNRNDRGGTYDHRVPGQGAESPDDLFVSCRACNGRRGDDPAADTRVPRHPAPVSPFYSPATVEWLASKGVTVKTSGPPTGELEKRAPDRRARSRQRDPWETSPDTAHPQERPDDHRTSDPASLTRGDSPPAPAGGQEREPDPGPGNAQPSERPGTPGPGIAAPTQGHDPPPGGPAPPTWARAAPEDSTVGPNTARIGESEDYGPGRVGTGRDGTGAAPAPAGVPALNRSSPAPSRPRSRRGRRGRS</sequence>
<protein>
    <recommendedName>
        <fullName evidence="4">HNH endonuclease</fullName>
    </recommendedName>
</protein>
<evidence type="ECO:0000256" key="1">
    <source>
        <dbReference type="SAM" id="MobiDB-lite"/>
    </source>
</evidence>
<feature type="compositionally biased region" description="Basic and acidic residues" evidence="1">
    <location>
        <begin position="225"/>
        <end position="243"/>
    </location>
</feature>
<feature type="compositionally biased region" description="Basic and acidic residues" evidence="1">
    <location>
        <begin position="148"/>
        <end position="158"/>
    </location>
</feature>
<dbReference type="Gene3D" id="1.10.30.50">
    <property type="match status" value="1"/>
</dbReference>
<feature type="compositionally biased region" description="Basic residues" evidence="1">
    <location>
        <begin position="380"/>
        <end position="390"/>
    </location>
</feature>
<evidence type="ECO:0000313" key="3">
    <source>
        <dbReference type="Proteomes" id="UP000744769"/>
    </source>
</evidence>
<name>A0A967B0F9_9MICO</name>
<feature type="compositionally biased region" description="Low complexity" evidence="1">
    <location>
        <begin position="358"/>
        <end position="376"/>
    </location>
</feature>
<reference evidence="2" key="1">
    <citation type="submission" date="2020-03" db="EMBL/GenBank/DDBJ databases">
        <title>Draft sequencing of Calidifontibacter sp. DB0510.</title>
        <authorList>
            <person name="Kim D.-U."/>
        </authorList>
    </citation>
    <scope>NUCLEOTIDE SEQUENCE</scope>
    <source>
        <strain evidence="2">DB0510</strain>
    </source>
</reference>
<feature type="compositionally biased region" description="Basic and acidic residues" evidence="1">
    <location>
        <begin position="251"/>
        <end position="262"/>
    </location>
</feature>
<accession>A0A967B0F9</accession>
<evidence type="ECO:0000313" key="2">
    <source>
        <dbReference type="EMBL" id="NHN55792.1"/>
    </source>
</evidence>
<keyword evidence="3" id="KW-1185">Reference proteome</keyword>
<feature type="region of interest" description="Disordered" evidence="1">
    <location>
        <begin position="180"/>
        <end position="199"/>
    </location>
</feature>
<feature type="region of interest" description="Disordered" evidence="1">
    <location>
        <begin position="148"/>
        <end position="168"/>
    </location>
</feature>
<feature type="region of interest" description="Disordered" evidence="1">
    <location>
        <begin position="213"/>
        <end position="390"/>
    </location>
</feature>
<comment type="caution">
    <text evidence="2">The sequence shown here is derived from an EMBL/GenBank/DDBJ whole genome shotgun (WGS) entry which is preliminary data.</text>
</comment>
<organism evidence="2 3">
    <name type="scientific">Metallococcus carri</name>
    <dbReference type="NCBI Taxonomy" id="1656884"/>
    <lineage>
        <taxon>Bacteria</taxon>
        <taxon>Bacillati</taxon>
        <taxon>Actinomycetota</taxon>
        <taxon>Actinomycetes</taxon>
        <taxon>Micrococcales</taxon>
        <taxon>Dermacoccaceae</taxon>
        <taxon>Metallococcus</taxon>
    </lineage>
</organism>
<dbReference type="AlphaFoldDB" id="A0A967B0F9"/>
<proteinExistence type="predicted"/>
<evidence type="ECO:0008006" key="4">
    <source>
        <dbReference type="Google" id="ProtNLM"/>
    </source>
</evidence>
<dbReference type="Proteomes" id="UP000744769">
    <property type="component" value="Unassembled WGS sequence"/>
</dbReference>
<gene>
    <name evidence="2" type="ORF">G9U51_08380</name>
</gene>
<feature type="compositionally biased region" description="Pro residues" evidence="1">
    <location>
        <begin position="312"/>
        <end position="321"/>
    </location>
</feature>